<dbReference type="OrthoDB" id="6402218at2"/>
<organism evidence="1 2">
    <name type="scientific">Pseudoalteromonas ruthenica</name>
    <dbReference type="NCBI Taxonomy" id="151081"/>
    <lineage>
        <taxon>Bacteria</taxon>
        <taxon>Pseudomonadati</taxon>
        <taxon>Pseudomonadota</taxon>
        <taxon>Gammaproteobacteria</taxon>
        <taxon>Alteromonadales</taxon>
        <taxon>Pseudoalteromonadaceae</taxon>
        <taxon>Pseudoalteromonas</taxon>
    </lineage>
</organism>
<sequence length="141" mass="16211">MDSAEITKATIEFAVKHGLGKSPELKYLYNAITFSPKHERYKGLMGVFAVQMREDRLKVQTFTGRLLLKINPKATERCEEAIFRLLPHWDVSAEEVVFYLREQFGKENMLTAINNLRAGQLSDSDFAQLDTVVHWLGCCER</sequence>
<dbReference type="PATRIC" id="fig|151081.8.peg.1150"/>
<evidence type="ECO:0000313" key="2">
    <source>
        <dbReference type="Proteomes" id="UP000033664"/>
    </source>
</evidence>
<protein>
    <submittedName>
        <fullName evidence="1">Uncharacterized protein</fullName>
    </submittedName>
</protein>
<dbReference type="AlphaFoldDB" id="A0A0F4PVK9"/>
<dbReference type="EMBL" id="JXXZ01000007">
    <property type="protein sequence ID" value="KJY99803.1"/>
    <property type="molecule type" value="Genomic_DNA"/>
</dbReference>
<dbReference type="GeneID" id="58228674"/>
<proteinExistence type="predicted"/>
<name>A0A0F4PVK9_9GAMM</name>
<comment type="caution">
    <text evidence="1">The sequence shown here is derived from an EMBL/GenBank/DDBJ whole genome shotgun (WGS) entry which is preliminary data.</text>
</comment>
<accession>A0A0F4PVK9</accession>
<gene>
    <name evidence="1" type="ORF">TW72_09235</name>
</gene>
<reference evidence="1 2" key="1">
    <citation type="journal article" date="2015" name="BMC Genomics">
        <title>Genome mining reveals unlocked bioactive potential of marine Gram-negative bacteria.</title>
        <authorList>
            <person name="Machado H."/>
            <person name="Sonnenschein E.C."/>
            <person name="Melchiorsen J."/>
            <person name="Gram L."/>
        </authorList>
    </citation>
    <scope>NUCLEOTIDE SEQUENCE [LARGE SCALE GENOMIC DNA]</scope>
    <source>
        <strain evidence="1 2">S3137</strain>
    </source>
</reference>
<evidence type="ECO:0000313" key="1">
    <source>
        <dbReference type="EMBL" id="KJY99803.1"/>
    </source>
</evidence>
<dbReference type="Proteomes" id="UP000033664">
    <property type="component" value="Unassembled WGS sequence"/>
</dbReference>
<keyword evidence="2" id="KW-1185">Reference proteome</keyword>
<dbReference type="RefSeq" id="WP_045978829.1">
    <property type="nucleotide sequence ID" value="NZ_JXXY01000004.1"/>
</dbReference>